<protein>
    <submittedName>
        <fullName evidence="5">Peptidylprolyl isomerase</fullName>
    </submittedName>
</protein>
<keyword evidence="2" id="KW-0697">Rotamase</keyword>
<reference evidence="5 6" key="1">
    <citation type="submission" date="2020-08" db="EMBL/GenBank/DDBJ databases">
        <title>Genome public.</title>
        <authorList>
            <person name="Liu C."/>
            <person name="Sun Q."/>
        </authorList>
    </citation>
    <scope>NUCLEOTIDE SEQUENCE [LARGE SCALE GENOMIC DNA]</scope>
    <source>
        <strain evidence="5 6">New-7</strain>
    </source>
</reference>
<dbReference type="InterPro" id="IPR046357">
    <property type="entry name" value="PPIase_dom_sf"/>
</dbReference>
<feature type="domain" description="PpiC" evidence="4">
    <location>
        <begin position="283"/>
        <end position="391"/>
    </location>
</feature>
<dbReference type="InterPro" id="IPR000297">
    <property type="entry name" value="PPIase_PpiC"/>
</dbReference>
<dbReference type="PANTHER" id="PTHR47637">
    <property type="entry name" value="CHAPERONE SURA"/>
    <property type="match status" value="1"/>
</dbReference>
<dbReference type="Gene3D" id="1.10.4030.10">
    <property type="entry name" value="Porin chaperone SurA, peptide-binding domain"/>
    <property type="match status" value="1"/>
</dbReference>
<dbReference type="PANTHER" id="PTHR47637:SF1">
    <property type="entry name" value="CHAPERONE SURA"/>
    <property type="match status" value="1"/>
</dbReference>
<dbReference type="Gene3D" id="3.10.50.40">
    <property type="match status" value="2"/>
</dbReference>
<proteinExistence type="predicted"/>
<dbReference type="PROSITE" id="PS50198">
    <property type="entry name" value="PPIC_PPIASE_2"/>
    <property type="match status" value="2"/>
</dbReference>
<dbReference type="GO" id="GO:0016853">
    <property type="term" value="F:isomerase activity"/>
    <property type="evidence" value="ECO:0007669"/>
    <property type="project" value="UniProtKB-KW"/>
</dbReference>
<sequence length="469" mass="53725">MRGYQLKIVLGGLLACALCNRAAAQQQFTADKVIAVVGNSMVLYSDLERLTQSLIDQQKETGYTSGRDPRCEALEHLIVQKVLYNQSQIDSIKIYNERIIDQKVQDRLNDETEKFGSLAALEMYYHKPIFDIRADMKRSAQEDSYAYEMENTVKNKVTVTPGEVEKYFKRQSKDSIPVIPEQYVYAQIVRYPSAAENAKMRAQERLLELRERILKGDKFDMLARIYSEDPGSASRGGDVGTVTKDMMVEPFAKAMSQLKPGQVSGVVETEYGFHLIQMIDKTGSQYHVRHILIKPQYTQKDMEEPYDLLDSVSREIKAGNLTFEKAVEKYSEDRFSAKNGGIVSNLEQLEFYYRGMVDPSEASTKFYKENLNREDLEALQTLTPGEVSKPFAAVDTHGSLLCKLVMLKEVIPTHSANLNEDYKQIEKLTLAQKQQEVFDKWLASKIEGMYIRIDKEFHDCDFQHKELLK</sequence>
<dbReference type="InterPro" id="IPR023058">
    <property type="entry name" value="PPIase_PpiC_CS"/>
</dbReference>
<feature type="domain" description="PpiC" evidence="4">
    <location>
        <begin position="180"/>
        <end position="280"/>
    </location>
</feature>
<dbReference type="SUPFAM" id="SSF109998">
    <property type="entry name" value="Triger factor/SurA peptide-binding domain-like"/>
    <property type="match status" value="1"/>
</dbReference>
<feature type="chain" id="PRO_5045675096" evidence="3">
    <location>
        <begin position="25"/>
        <end position="469"/>
    </location>
</feature>
<evidence type="ECO:0000259" key="4">
    <source>
        <dbReference type="PROSITE" id="PS50198"/>
    </source>
</evidence>
<comment type="caution">
    <text evidence="5">The sequence shown here is derived from an EMBL/GenBank/DDBJ whole genome shotgun (WGS) entry which is preliminary data.</text>
</comment>
<dbReference type="PROSITE" id="PS01096">
    <property type="entry name" value="PPIC_PPIASE_1"/>
    <property type="match status" value="1"/>
</dbReference>
<dbReference type="SUPFAM" id="SSF54534">
    <property type="entry name" value="FKBP-like"/>
    <property type="match status" value="2"/>
</dbReference>
<dbReference type="InterPro" id="IPR050280">
    <property type="entry name" value="OMP_Chaperone_SurA"/>
</dbReference>
<organism evidence="5 6">
    <name type="scientific">Alistipes hominis</name>
    <dbReference type="NCBI Taxonomy" id="2763015"/>
    <lineage>
        <taxon>Bacteria</taxon>
        <taxon>Pseudomonadati</taxon>
        <taxon>Bacteroidota</taxon>
        <taxon>Bacteroidia</taxon>
        <taxon>Bacteroidales</taxon>
        <taxon>Rikenellaceae</taxon>
        <taxon>Alistipes</taxon>
    </lineage>
</organism>
<dbReference type="Pfam" id="PF00639">
    <property type="entry name" value="Rotamase"/>
    <property type="match status" value="2"/>
</dbReference>
<evidence type="ECO:0000256" key="2">
    <source>
        <dbReference type="PROSITE-ProRule" id="PRU00278"/>
    </source>
</evidence>
<evidence type="ECO:0000313" key="5">
    <source>
        <dbReference type="EMBL" id="MBC5616887.1"/>
    </source>
</evidence>
<feature type="signal peptide" evidence="3">
    <location>
        <begin position="1"/>
        <end position="24"/>
    </location>
</feature>
<accession>A0ABR7CMV9</accession>
<evidence type="ECO:0000256" key="1">
    <source>
        <dbReference type="ARBA" id="ARBA00022729"/>
    </source>
</evidence>
<name>A0ABR7CMV9_9BACT</name>
<keyword evidence="6" id="KW-1185">Reference proteome</keyword>
<dbReference type="RefSeq" id="WP_101572907.1">
    <property type="nucleotide sequence ID" value="NZ_JACOOK010000003.1"/>
</dbReference>
<dbReference type="InterPro" id="IPR027304">
    <property type="entry name" value="Trigger_fact/SurA_dom_sf"/>
</dbReference>
<dbReference type="Proteomes" id="UP000636891">
    <property type="component" value="Unassembled WGS sequence"/>
</dbReference>
<evidence type="ECO:0000256" key="3">
    <source>
        <dbReference type="SAM" id="SignalP"/>
    </source>
</evidence>
<keyword evidence="2 5" id="KW-0413">Isomerase</keyword>
<gene>
    <name evidence="5" type="ORF">H8S08_07630</name>
</gene>
<keyword evidence="1 3" id="KW-0732">Signal</keyword>
<evidence type="ECO:0000313" key="6">
    <source>
        <dbReference type="Proteomes" id="UP000636891"/>
    </source>
</evidence>
<dbReference type="EMBL" id="JACOOK010000003">
    <property type="protein sequence ID" value="MBC5616887.1"/>
    <property type="molecule type" value="Genomic_DNA"/>
</dbReference>